<dbReference type="SUPFAM" id="SSF55144">
    <property type="entry name" value="LigT-like"/>
    <property type="match status" value="1"/>
</dbReference>
<name>A0A381ZIL2_9ZZZZ</name>
<dbReference type="PANTHER" id="PTHR28141:SF1">
    <property type="entry name" value="2',3'-CYCLIC-NUCLEOTIDE 3'-PHOSPHODIESTERASE"/>
    <property type="match status" value="1"/>
</dbReference>
<gene>
    <name evidence="1" type="ORF">METZ01_LOCUS141675</name>
</gene>
<dbReference type="AlphaFoldDB" id="A0A381ZIL2"/>
<accession>A0A381ZIL2</accession>
<dbReference type="Gene3D" id="3.90.1140.10">
    <property type="entry name" value="Cyclic phosphodiesterase"/>
    <property type="match status" value="1"/>
</dbReference>
<dbReference type="InterPro" id="IPR009097">
    <property type="entry name" value="Cyclic_Pdiesterase"/>
</dbReference>
<dbReference type="GO" id="GO:0004113">
    <property type="term" value="F:2',3'-cyclic-nucleotide 3'-phosphodiesterase activity"/>
    <property type="evidence" value="ECO:0007669"/>
    <property type="project" value="TreeGrafter"/>
</dbReference>
<reference evidence="1" key="1">
    <citation type="submission" date="2018-05" db="EMBL/GenBank/DDBJ databases">
        <authorList>
            <person name="Lanie J.A."/>
            <person name="Ng W.-L."/>
            <person name="Kazmierczak K.M."/>
            <person name="Andrzejewski T.M."/>
            <person name="Davidsen T.M."/>
            <person name="Wayne K.J."/>
            <person name="Tettelin H."/>
            <person name="Glass J.I."/>
            <person name="Rusch D."/>
            <person name="Podicherti R."/>
            <person name="Tsui H.-C.T."/>
            <person name="Winkler M.E."/>
        </authorList>
    </citation>
    <scope>NUCLEOTIDE SEQUENCE</scope>
</reference>
<evidence type="ECO:0008006" key="2">
    <source>
        <dbReference type="Google" id="ProtNLM"/>
    </source>
</evidence>
<protein>
    <recommendedName>
        <fullName evidence="2">2'-5' RNA ligase</fullName>
    </recommendedName>
</protein>
<dbReference type="InterPro" id="IPR012386">
    <property type="entry name" value="Cyclic-nucl_3Pdiesterase"/>
</dbReference>
<dbReference type="PANTHER" id="PTHR28141">
    <property type="entry name" value="2',3'-CYCLIC-NUCLEOTIDE 3'-PHOSPHODIESTERASE"/>
    <property type="match status" value="1"/>
</dbReference>
<dbReference type="EMBL" id="UINC01021383">
    <property type="protein sequence ID" value="SVA88821.1"/>
    <property type="molecule type" value="Genomic_DNA"/>
</dbReference>
<evidence type="ECO:0000313" key="1">
    <source>
        <dbReference type="EMBL" id="SVA88821.1"/>
    </source>
</evidence>
<proteinExistence type="predicted"/>
<sequence>MRVSKGYWLWGQFDESSTQELTELKTQVGRFLQGPTFDIHLTLAGPMGEIDNNIVNLFFSLKEQLHEVEVQCVSYGCREKYYQSLFIEVLKSEKLTKLRNLLDETFTLEPRHFFPHISLFYGEEQESKKNFVISKLSKIPNKACLKKVSLVKVDEEVELWKVIHQIEIG</sequence>
<organism evidence="1">
    <name type="scientific">marine metagenome</name>
    <dbReference type="NCBI Taxonomy" id="408172"/>
    <lineage>
        <taxon>unclassified sequences</taxon>
        <taxon>metagenomes</taxon>
        <taxon>ecological metagenomes</taxon>
    </lineage>
</organism>
<dbReference type="GO" id="GO:0009187">
    <property type="term" value="P:cyclic nucleotide metabolic process"/>
    <property type="evidence" value="ECO:0007669"/>
    <property type="project" value="TreeGrafter"/>
</dbReference>